<evidence type="ECO:0000313" key="1">
    <source>
        <dbReference type="EMBL" id="RON14420.1"/>
    </source>
</evidence>
<protein>
    <recommendedName>
        <fullName evidence="3">Immunity protein 41</fullName>
    </recommendedName>
</protein>
<accession>A0A423HMJ1</accession>
<evidence type="ECO:0000313" key="2">
    <source>
        <dbReference type="Proteomes" id="UP000284002"/>
    </source>
</evidence>
<name>A0A423HMJ1_9PSED</name>
<reference evidence="1 2" key="1">
    <citation type="submission" date="2016-10" db="EMBL/GenBank/DDBJ databases">
        <title>Comparative genome analysis of multiple Pseudomonas spp. focuses on biocontrol and plant growth promoting traits.</title>
        <authorList>
            <person name="Tao X.-Y."/>
            <person name="Taylor C.G."/>
        </authorList>
    </citation>
    <scope>NUCLEOTIDE SEQUENCE [LARGE SCALE GENOMIC DNA]</scope>
    <source>
        <strain evidence="1 2">36C6</strain>
    </source>
</reference>
<organism evidence="1 2">
    <name type="scientific">Pseudomonas frederiksbergensis</name>
    <dbReference type="NCBI Taxonomy" id="104087"/>
    <lineage>
        <taxon>Bacteria</taxon>
        <taxon>Pseudomonadati</taxon>
        <taxon>Pseudomonadota</taxon>
        <taxon>Gammaproteobacteria</taxon>
        <taxon>Pseudomonadales</taxon>
        <taxon>Pseudomonadaceae</taxon>
        <taxon>Pseudomonas</taxon>
    </lineage>
</organism>
<dbReference type="EMBL" id="MOBM01000024">
    <property type="protein sequence ID" value="RON14420.1"/>
    <property type="molecule type" value="Genomic_DNA"/>
</dbReference>
<proteinExistence type="predicted"/>
<sequence>MDAHFVIARNCAGCEAYDDSSFIGRLHEAQIWAHDEYWLLEWALYQLAGEASFTQELSERLFDIFSYSFLLFGCHFDRKDRFKIRNLRRNQIYDFRDRFKLVFESFFAGQMPIPGYFTEPNPLLVDTPYR</sequence>
<dbReference type="RefSeq" id="WP_123359273.1">
    <property type="nucleotide sequence ID" value="NZ_MOBM01000024.1"/>
</dbReference>
<dbReference type="Proteomes" id="UP000284002">
    <property type="component" value="Unassembled WGS sequence"/>
</dbReference>
<gene>
    <name evidence="1" type="ORF">BK662_17715</name>
</gene>
<dbReference type="AlphaFoldDB" id="A0A423HMJ1"/>
<comment type="caution">
    <text evidence="1">The sequence shown here is derived from an EMBL/GenBank/DDBJ whole genome shotgun (WGS) entry which is preliminary data.</text>
</comment>
<evidence type="ECO:0008006" key="3">
    <source>
        <dbReference type="Google" id="ProtNLM"/>
    </source>
</evidence>